<comment type="caution">
    <text evidence="2">The sequence shown here is derived from an EMBL/GenBank/DDBJ whole genome shotgun (WGS) entry which is preliminary data.</text>
</comment>
<organism evidence="2 3">
    <name type="scientific">Lautropia dentalis</name>
    <dbReference type="NCBI Taxonomy" id="2490857"/>
    <lineage>
        <taxon>Bacteria</taxon>
        <taxon>Pseudomonadati</taxon>
        <taxon>Pseudomonadota</taxon>
        <taxon>Betaproteobacteria</taxon>
        <taxon>Burkholderiales</taxon>
        <taxon>Burkholderiaceae</taxon>
        <taxon>Lautropia</taxon>
    </lineage>
</organism>
<evidence type="ECO:0000313" key="3">
    <source>
        <dbReference type="Proteomes" id="UP000270261"/>
    </source>
</evidence>
<dbReference type="InterPro" id="IPR048851">
    <property type="entry name" value="PaaA2_dom"/>
</dbReference>
<protein>
    <submittedName>
        <fullName evidence="2">Stability determinant</fullName>
    </submittedName>
</protein>
<keyword evidence="3" id="KW-1185">Reference proteome</keyword>
<evidence type="ECO:0000313" key="2">
    <source>
        <dbReference type="EMBL" id="RRN44604.1"/>
    </source>
</evidence>
<dbReference type="Pfam" id="PF21217">
    <property type="entry name" value="PaaA2"/>
    <property type="match status" value="1"/>
</dbReference>
<dbReference type="AlphaFoldDB" id="A0A426FPM2"/>
<dbReference type="Gene3D" id="6.20.450.20">
    <property type="match status" value="1"/>
</dbReference>
<sequence length="58" mass="6261">MCGGGPAGGEEAAYTAWLRARLQASTDDPRSSIPHEEVMAGMRERIARIKARKSMQSA</sequence>
<name>A0A426FPM2_9BURK</name>
<reference evidence="2 3" key="1">
    <citation type="submission" date="2018-11" db="EMBL/GenBank/DDBJ databases">
        <title>Genome sequencing of Lautropia sp. KCOM 2505 (= ChDC F240).</title>
        <authorList>
            <person name="Kook J.-K."/>
            <person name="Park S.-N."/>
            <person name="Lim Y.K."/>
        </authorList>
    </citation>
    <scope>NUCLEOTIDE SEQUENCE [LARGE SCALE GENOMIC DNA]</scope>
    <source>
        <strain evidence="2 3">KCOM 2505</strain>
    </source>
</reference>
<evidence type="ECO:0000259" key="1">
    <source>
        <dbReference type="Pfam" id="PF21217"/>
    </source>
</evidence>
<gene>
    <name evidence="2" type="ORF">EHV23_09450</name>
</gene>
<proteinExistence type="predicted"/>
<dbReference type="EMBL" id="RRUE01000002">
    <property type="protein sequence ID" value="RRN44604.1"/>
    <property type="molecule type" value="Genomic_DNA"/>
</dbReference>
<dbReference type="Proteomes" id="UP000270261">
    <property type="component" value="Unassembled WGS sequence"/>
</dbReference>
<dbReference type="RefSeq" id="WP_125096794.1">
    <property type="nucleotide sequence ID" value="NZ_RRUE01000002.1"/>
</dbReference>
<feature type="domain" description="Stability determinant" evidence="1">
    <location>
        <begin position="11"/>
        <end position="40"/>
    </location>
</feature>
<accession>A0A426FPM2</accession>